<evidence type="ECO:0000313" key="2">
    <source>
        <dbReference type="EMBL" id="HDY59904.1"/>
    </source>
</evidence>
<reference evidence="2" key="1">
    <citation type="journal article" date="2020" name="mSystems">
        <title>Genome- and Community-Level Interaction Insights into Carbon Utilization and Element Cycling Functions of Hydrothermarchaeota in Hydrothermal Sediment.</title>
        <authorList>
            <person name="Zhou Z."/>
            <person name="Liu Y."/>
            <person name="Xu W."/>
            <person name="Pan J."/>
            <person name="Luo Z.H."/>
            <person name="Li M."/>
        </authorList>
    </citation>
    <scope>NUCLEOTIDE SEQUENCE [LARGE SCALE GENOMIC DNA]</scope>
    <source>
        <strain evidence="2">SpSt-258</strain>
    </source>
</reference>
<dbReference type="EMBL" id="DSKY01000022">
    <property type="protein sequence ID" value="HDY59904.1"/>
    <property type="molecule type" value="Genomic_DNA"/>
</dbReference>
<proteinExistence type="predicted"/>
<dbReference type="NCBIfam" id="TIGR04183">
    <property type="entry name" value="Por_Secre_tail"/>
    <property type="match status" value="1"/>
</dbReference>
<dbReference type="Pfam" id="PF18962">
    <property type="entry name" value="Por_Secre_tail"/>
    <property type="match status" value="1"/>
</dbReference>
<dbReference type="AlphaFoldDB" id="A0A7V0Z7E4"/>
<protein>
    <submittedName>
        <fullName evidence="2">T9SS type A sorting domain-containing protein</fullName>
    </submittedName>
</protein>
<name>A0A7V0Z7E4_UNCW3</name>
<dbReference type="InterPro" id="IPR026444">
    <property type="entry name" value="Secre_tail"/>
</dbReference>
<comment type="caution">
    <text evidence="2">The sequence shown here is derived from an EMBL/GenBank/DDBJ whole genome shotgun (WGS) entry which is preliminary data.</text>
</comment>
<feature type="domain" description="Secretion system C-terminal sorting" evidence="1">
    <location>
        <begin position="559"/>
        <end position="626"/>
    </location>
</feature>
<evidence type="ECO:0000259" key="1">
    <source>
        <dbReference type="Pfam" id="PF18962"/>
    </source>
</evidence>
<accession>A0A7V0Z7E4</accession>
<organism evidence="2">
    <name type="scientific">candidate division WOR-3 bacterium</name>
    <dbReference type="NCBI Taxonomy" id="2052148"/>
    <lineage>
        <taxon>Bacteria</taxon>
        <taxon>Bacteria division WOR-3</taxon>
    </lineage>
</organism>
<gene>
    <name evidence="2" type="ORF">ENP86_10230</name>
</gene>
<sequence length="626" mass="70511">MIFILIFQFFSIFPQEKIDMSISSINKFYRDSIIALPNCNAITRTNFKNFFQHKKILPEFDNRADIIIGDTPGETLSITGYFYNAGNIFVINDGVLRLKNADFNLDGNIYILNQGKFLADSSYLKFLQDYIYQYGITLIDSAEFILTNSNTRYNGSPFGFSADEFSRVIIQNTTNFDWTTAMLSGRTNAYLNNVGITGEWLFADNCFARFNRVDNFLSWYFFPESSIVNIKFPDGAMVNGFFIDSTLGNIQGIGYHVEIDSSTNCMWAAIPLEGSDVNVDSSLLRVTGLLLGGDDSLMISGLVNGLYYEDYTLPLVDRNYHLTNTTVQTWNIYPFDTVYLELYGSIFGELCAYGNSYVYIHNAFCDGTGGHLESSDNAFLITVSSSISADIISKGHSICIIGYCAMPWGNIWCTGNSIMMLVNSSFPIEPVPSDTSLVFVLSLTGPNNGNTNDTIPIMGSAWIDRGPYQPLDFGYYQVFYRAEDDTNWLPASDTCIDEVKYDTLCYWNTDGLNPGNYIIRLVLKDNAGDSVDCLKLITLYETGIFSSDGNVFSSLKITPNPFSDFIKIEGVDFNEDSKFYFKIYDINGRMVLENKSVNNVLDTRNLTKGVYFVRIDLDNEKIIKKL</sequence>